<dbReference type="RefSeq" id="WP_120173681.1">
    <property type="nucleotide sequence ID" value="NZ_AP018049.1"/>
</dbReference>
<dbReference type="OrthoDB" id="1081532at2"/>
<dbReference type="Proteomes" id="UP000267517">
    <property type="component" value="Chromosome I"/>
</dbReference>
<proteinExistence type="predicted"/>
<gene>
    <name evidence="1" type="ORF">PMEL1_00341</name>
</gene>
<reference evidence="1 2" key="1">
    <citation type="submission" date="2017-05" db="EMBL/GenBank/DDBJ databases">
        <title>whole genome sequence of Prevotella melaninogenica GAI 07411.</title>
        <authorList>
            <person name="Kondo Y."/>
            <person name="Hoshino T."/>
        </authorList>
    </citation>
    <scope>NUCLEOTIDE SEQUENCE [LARGE SCALE GENOMIC DNA]</scope>
    <source>
        <strain evidence="1 2">GAI 07411</strain>
    </source>
</reference>
<dbReference type="AlphaFoldDB" id="A0A250KFL7"/>
<accession>A0A250KFL7</accession>
<organism evidence="1 2">
    <name type="scientific">Prevotella melaninogenica</name>
    <dbReference type="NCBI Taxonomy" id="28132"/>
    <lineage>
        <taxon>Bacteria</taxon>
        <taxon>Pseudomonadati</taxon>
        <taxon>Bacteroidota</taxon>
        <taxon>Bacteroidia</taxon>
        <taxon>Bacteroidales</taxon>
        <taxon>Prevotellaceae</taxon>
        <taxon>Prevotella</taxon>
    </lineage>
</organism>
<evidence type="ECO:0000313" key="2">
    <source>
        <dbReference type="Proteomes" id="UP000267517"/>
    </source>
</evidence>
<name>A0A250KFL7_9BACT</name>
<evidence type="ECO:0000313" key="1">
    <source>
        <dbReference type="EMBL" id="BBA28439.1"/>
    </source>
</evidence>
<sequence length="307" mass="36937">MTGLHNKWEVKDHHSTLEKKNALDLLSENHIESLDSSAHYRFKQINVIRYEDIPISNSTIRAQYLFERANHNVHTKCEESYYTFTPQQNKIGDFLSLSDQIRKEVYWRIDKNGEPLRILNEGELKESWENAKRETLPNNEFMNSLDKEQYQKIIQAGDTEFQDMSLFIRNYRTNLFFRELFGQYLMKSPENFEFEKLQTMSNFFKDIVIEANFTYSKLKEDEKFIFIVKESELDRNKLDEIEMVKQYNKLYKPKIKYDFTEYDYKYRATMKLNKEDGLIENLTLSLTEKIKNNLICDISFDLKRIES</sequence>
<dbReference type="EMBL" id="AP018049">
    <property type="protein sequence ID" value="BBA28439.1"/>
    <property type="molecule type" value="Genomic_DNA"/>
</dbReference>
<protein>
    <submittedName>
        <fullName evidence="1">Uncharacterized protein</fullName>
    </submittedName>
</protein>